<dbReference type="RefSeq" id="WP_007789240.1">
    <property type="nucleotide sequence ID" value="NZ_ADGQ01000044.1"/>
</dbReference>
<organism evidence="1 2">
    <name type="scientific">Peptostreptococcus stomatis DSM 17678</name>
    <dbReference type="NCBI Taxonomy" id="596315"/>
    <lineage>
        <taxon>Bacteria</taxon>
        <taxon>Bacillati</taxon>
        <taxon>Bacillota</taxon>
        <taxon>Clostridia</taxon>
        <taxon>Peptostreptococcales</taxon>
        <taxon>Peptostreptococcaceae</taxon>
        <taxon>Peptostreptococcus</taxon>
    </lineage>
</organism>
<proteinExistence type="predicted"/>
<dbReference type="GeneID" id="84800506"/>
<name>E0E2P3_9FIRM</name>
<dbReference type="eggNOG" id="ENOG5030G02">
    <property type="taxonomic scope" value="Bacteria"/>
</dbReference>
<protein>
    <submittedName>
        <fullName evidence="1">Uncharacterized protein</fullName>
    </submittedName>
</protein>
<evidence type="ECO:0000313" key="2">
    <source>
        <dbReference type="Proteomes" id="UP000003244"/>
    </source>
</evidence>
<comment type="caution">
    <text evidence="1">The sequence shown here is derived from an EMBL/GenBank/DDBJ whole genome shotgun (WGS) entry which is preliminary data.</text>
</comment>
<dbReference type="Proteomes" id="UP000003244">
    <property type="component" value="Unassembled WGS sequence"/>
</dbReference>
<dbReference type="EMBL" id="ADGQ01000044">
    <property type="protein sequence ID" value="EFM64840.1"/>
    <property type="molecule type" value="Genomic_DNA"/>
</dbReference>
<evidence type="ECO:0000313" key="1">
    <source>
        <dbReference type="EMBL" id="EFM64840.1"/>
    </source>
</evidence>
<keyword evidence="2" id="KW-1185">Reference proteome</keyword>
<sequence length="217" mass="25134">MLGDIIRYNFFALDDVDYETYSLDYAVILDIDEDKNTVKILPISNKFSKDSIESFCIGLIPGFVEIKNEGYVSNKQYVHFSKVIDVRPDELHPVHVQDISGSILKDDKGNPISVALTDDQLEKILRKYKIYEIGEERNLINLLMKSDAQFMLADSNEMDQIRKVCNVEMDKYREYNFKDKKVVVFFVEGKRYSVVMVPTDNKDLSYRNESLKTALAN</sequence>
<dbReference type="OrthoDB" id="1748396at2"/>
<reference evidence="1 2" key="1">
    <citation type="submission" date="2010-08" db="EMBL/GenBank/DDBJ databases">
        <authorList>
            <person name="Harkins D.M."/>
            <person name="Madupu R."/>
            <person name="Durkin A.S."/>
            <person name="Torralba M."/>
            <person name="Methe B."/>
            <person name="Sutton G.G."/>
            <person name="Nelson K.E."/>
        </authorList>
    </citation>
    <scope>NUCLEOTIDE SEQUENCE [LARGE SCALE GENOMIC DNA]</scope>
    <source>
        <strain evidence="1 2">DSM 17678</strain>
    </source>
</reference>
<dbReference type="AlphaFoldDB" id="E0E2P3"/>
<accession>E0E2P3</accession>
<dbReference type="STRING" id="596315.HMPREF0634_0333"/>
<gene>
    <name evidence="1" type="ORF">HMPREF0634_0333</name>
</gene>